<evidence type="ECO:0000313" key="5">
    <source>
        <dbReference type="Proteomes" id="UP001196870"/>
    </source>
</evidence>
<dbReference type="InterPro" id="IPR043128">
    <property type="entry name" value="Rev_trsase/Diguanyl_cyclase"/>
</dbReference>
<dbReference type="InterPro" id="IPR001633">
    <property type="entry name" value="EAL_dom"/>
</dbReference>
<dbReference type="InterPro" id="IPR052155">
    <property type="entry name" value="Biofilm_reg_signaling"/>
</dbReference>
<dbReference type="PROSITE" id="PS50887">
    <property type="entry name" value="GGDEF"/>
    <property type="match status" value="1"/>
</dbReference>
<dbReference type="PANTHER" id="PTHR44757:SF2">
    <property type="entry name" value="BIOFILM ARCHITECTURE MAINTENANCE PROTEIN MBAA"/>
    <property type="match status" value="1"/>
</dbReference>
<dbReference type="SUPFAM" id="SSF55785">
    <property type="entry name" value="PYP-like sensor domain (PAS domain)"/>
    <property type="match status" value="1"/>
</dbReference>
<evidence type="ECO:0000256" key="1">
    <source>
        <dbReference type="SAM" id="MobiDB-lite"/>
    </source>
</evidence>
<dbReference type="SMART" id="SM00267">
    <property type="entry name" value="GGDEF"/>
    <property type="match status" value="1"/>
</dbReference>
<dbReference type="Gene3D" id="3.20.20.450">
    <property type="entry name" value="EAL domain"/>
    <property type="match status" value="1"/>
</dbReference>
<dbReference type="NCBIfam" id="TIGR00254">
    <property type="entry name" value="GGDEF"/>
    <property type="match status" value="1"/>
</dbReference>
<feature type="domain" description="GGDEF" evidence="3">
    <location>
        <begin position="199"/>
        <end position="331"/>
    </location>
</feature>
<dbReference type="Pfam" id="PF00990">
    <property type="entry name" value="GGDEF"/>
    <property type="match status" value="1"/>
</dbReference>
<dbReference type="PANTHER" id="PTHR44757">
    <property type="entry name" value="DIGUANYLATE CYCLASE DGCP"/>
    <property type="match status" value="1"/>
</dbReference>
<dbReference type="Pfam" id="PF00563">
    <property type="entry name" value="EAL"/>
    <property type="match status" value="1"/>
</dbReference>
<protein>
    <submittedName>
        <fullName evidence="4">EAL domain-containing protein</fullName>
    </submittedName>
</protein>
<dbReference type="EMBL" id="JAAGBB010000007">
    <property type="protein sequence ID" value="MBR0664174.1"/>
    <property type="molecule type" value="Genomic_DNA"/>
</dbReference>
<name>A0ABS5EV64_9PROT</name>
<dbReference type="InterPro" id="IPR029787">
    <property type="entry name" value="Nucleotide_cyclase"/>
</dbReference>
<evidence type="ECO:0000259" key="2">
    <source>
        <dbReference type="PROSITE" id="PS50883"/>
    </source>
</evidence>
<gene>
    <name evidence="4" type="ORF">GXW71_07380</name>
</gene>
<evidence type="ECO:0000259" key="3">
    <source>
        <dbReference type="PROSITE" id="PS50887"/>
    </source>
</evidence>
<sequence>MASEGSERRQRARPALSLRPPQPLPTPPADPAALSTADLETRMLRLETALERMSHGVCFFDGQQRLILANQRYAELYDLAPESIRPGMMLREVIDLRFQAGSFPEMTPEEYWVWRKEVATRNEPSESVVEMRNGRTIVIKHQPMPDGGWVATHEDITEQQRSAARIAHMAHHDALTGLANRVLFRQALEDACMPGAAEAGPALLCIDLDRFKHVNDTLGHLHGDLLLRAVAGRLQSLAVEGDTIARLGGDEFAIIRRRSGASDAADLARSIIDALGQCFELDGNRANIGASVGIALASGDGPGPDALLHDADVALYQAKAAGRGSYRFFEAETNLRMQVRHSLEHDLHRALDEGALELHYQPLVAVPDRQILGFEALLRWRHPERGMIMPQTFIPLAEAAGLIVPIGDWAIRTACAELASLPGRPKLSVNVSPLQLTARFPASVAAALKAAGLEPARLELEITETAMLRETEATLTVLHGLRNLGVGIAMDDFGTGFSSLSALKRFPFTRVKIDQVFVRNLGEVPESASLLRAIVELCKVLRMATTTEGIETEEQFAAVAASGSTEAQGYLFGRPMPIRQATLLLERDDLRPTGRKL</sequence>
<dbReference type="SMART" id="SM00052">
    <property type="entry name" value="EAL"/>
    <property type="match status" value="1"/>
</dbReference>
<dbReference type="SUPFAM" id="SSF55073">
    <property type="entry name" value="Nucleotide cyclase"/>
    <property type="match status" value="1"/>
</dbReference>
<dbReference type="InterPro" id="IPR035965">
    <property type="entry name" value="PAS-like_dom_sf"/>
</dbReference>
<feature type="compositionally biased region" description="Pro residues" evidence="1">
    <location>
        <begin position="20"/>
        <end position="30"/>
    </location>
</feature>
<keyword evidence="5" id="KW-1185">Reference proteome</keyword>
<comment type="caution">
    <text evidence="4">The sequence shown here is derived from an EMBL/GenBank/DDBJ whole genome shotgun (WGS) entry which is preliminary data.</text>
</comment>
<dbReference type="RefSeq" id="WP_211851776.1">
    <property type="nucleotide sequence ID" value="NZ_JAAGBB010000007.1"/>
</dbReference>
<accession>A0ABS5EV64</accession>
<dbReference type="InterPro" id="IPR035919">
    <property type="entry name" value="EAL_sf"/>
</dbReference>
<dbReference type="Pfam" id="PF12860">
    <property type="entry name" value="PAS_7"/>
    <property type="match status" value="1"/>
</dbReference>
<dbReference type="InterPro" id="IPR000160">
    <property type="entry name" value="GGDEF_dom"/>
</dbReference>
<dbReference type="CDD" id="cd01948">
    <property type="entry name" value="EAL"/>
    <property type="match status" value="1"/>
</dbReference>
<feature type="domain" description="EAL" evidence="2">
    <location>
        <begin position="340"/>
        <end position="589"/>
    </location>
</feature>
<organism evidence="4 5">
    <name type="scientific">Plastoroseomonas hellenica</name>
    <dbReference type="NCBI Taxonomy" id="2687306"/>
    <lineage>
        <taxon>Bacteria</taxon>
        <taxon>Pseudomonadati</taxon>
        <taxon>Pseudomonadota</taxon>
        <taxon>Alphaproteobacteria</taxon>
        <taxon>Acetobacterales</taxon>
        <taxon>Acetobacteraceae</taxon>
        <taxon>Plastoroseomonas</taxon>
    </lineage>
</organism>
<reference evidence="5" key="1">
    <citation type="journal article" date="2021" name="Syst. Appl. Microbiol.">
        <title>Roseomonas hellenica sp. nov., isolated from roots of wild-growing Alkanna tinctoria.</title>
        <authorList>
            <person name="Rat A."/>
            <person name="Naranjo H.D."/>
            <person name="Lebbe L."/>
            <person name="Cnockaert M."/>
            <person name="Krigas N."/>
            <person name="Grigoriadou K."/>
            <person name="Maloupa E."/>
            <person name="Willems A."/>
        </authorList>
    </citation>
    <scope>NUCLEOTIDE SEQUENCE [LARGE SCALE GENOMIC DNA]</scope>
    <source>
        <strain evidence="5">LMG 31523</strain>
    </source>
</reference>
<dbReference type="CDD" id="cd01949">
    <property type="entry name" value="GGDEF"/>
    <property type="match status" value="1"/>
</dbReference>
<evidence type="ECO:0000313" key="4">
    <source>
        <dbReference type="EMBL" id="MBR0664174.1"/>
    </source>
</evidence>
<dbReference type="PROSITE" id="PS50883">
    <property type="entry name" value="EAL"/>
    <property type="match status" value="1"/>
</dbReference>
<dbReference type="SUPFAM" id="SSF141868">
    <property type="entry name" value="EAL domain-like"/>
    <property type="match status" value="1"/>
</dbReference>
<dbReference type="Gene3D" id="3.30.450.20">
    <property type="entry name" value="PAS domain"/>
    <property type="match status" value="1"/>
</dbReference>
<feature type="region of interest" description="Disordered" evidence="1">
    <location>
        <begin position="1"/>
        <end position="33"/>
    </location>
</feature>
<proteinExistence type="predicted"/>
<dbReference type="Gene3D" id="3.30.70.270">
    <property type="match status" value="1"/>
</dbReference>
<dbReference type="Proteomes" id="UP001196870">
    <property type="component" value="Unassembled WGS sequence"/>
</dbReference>